<evidence type="ECO:0008006" key="4">
    <source>
        <dbReference type="Google" id="ProtNLM"/>
    </source>
</evidence>
<dbReference type="EMBL" id="WLZY01000010">
    <property type="protein sequence ID" value="NDL60138.1"/>
    <property type="molecule type" value="Genomic_DNA"/>
</dbReference>
<dbReference type="InterPro" id="IPR011047">
    <property type="entry name" value="Quinoprotein_ADH-like_sf"/>
</dbReference>
<dbReference type="Gene3D" id="2.130.10.10">
    <property type="entry name" value="YVTN repeat-like/Quinoprotein amine dehydrogenase"/>
    <property type="match status" value="1"/>
</dbReference>
<feature type="signal peptide" evidence="1">
    <location>
        <begin position="1"/>
        <end position="28"/>
    </location>
</feature>
<gene>
    <name evidence="2" type="ORF">F7O44_23990</name>
</gene>
<accession>A0A7K3MCM1</accession>
<reference evidence="2 3" key="1">
    <citation type="submission" date="2019-11" db="EMBL/GenBank/DDBJ databases">
        <authorList>
            <person name="Li X.-J."/>
            <person name="Feng X.-M."/>
        </authorList>
    </citation>
    <scope>NUCLEOTIDE SEQUENCE [LARGE SCALE GENOMIC DNA]</scope>
    <source>
        <strain evidence="2 3">XMNu-373</strain>
    </source>
</reference>
<dbReference type="AlphaFoldDB" id="A0A7K3MCM1"/>
<dbReference type="InterPro" id="IPR015943">
    <property type="entry name" value="WD40/YVTN_repeat-like_dom_sf"/>
</dbReference>
<dbReference type="RefSeq" id="WP_162452846.1">
    <property type="nucleotide sequence ID" value="NZ_WLZY01000010.1"/>
</dbReference>
<name>A0A7K3MCM1_9ACTN</name>
<evidence type="ECO:0000313" key="2">
    <source>
        <dbReference type="EMBL" id="NDL60138.1"/>
    </source>
</evidence>
<organism evidence="2 3">
    <name type="scientific">Phytoactinopolyspora mesophila</name>
    <dbReference type="NCBI Taxonomy" id="2650750"/>
    <lineage>
        <taxon>Bacteria</taxon>
        <taxon>Bacillati</taxon>
        <taxon>Actinomycetota</taxon>
        <taxon>Actinomycetes</taxon>
        <taxon>Jiangellales</taxon>
        <taxon>Jiangellaceae</taxon>
        <taxon>Phytoactinopolyspora</taxon>
    </lineage>
</organism>
<proteinExistence type="predicted"/>
<evidence type="ECO:0000256" key="1">
    <source>
        <dbReference type="SAM" id="SignalP"/>
    </source>
</evidence>
<keyword evidence="1" id="KW-0732">Signal</keyword>
<evidence type="ECO:0000313" key="3">
    <source>
        <dbReference type="Proteomes" id="UP000460435"/>
    </source>
</evidence>
<keyword evidence="3" id="KW-1185">Reference proteome</keyword>
<protein>
    <recommendedName>
        <fullName evidence="4">PQQ-binding-like beta-propeller repeat protein</fullName>
    </recommendedName>
</protein>
<feature type="chain" id="PRO_5029549982" description="PQQ-binding-like beta-propeller repeat protein" evidence="1">
    <location>
        <begin position="29"/>
        <end position="761"/>
    </location>
</feature>
<comment type="caution">
    <text evidence="2">The sequence shown here is derived from an EMBL/GenBank/DDBJ whole genome shotgun (WGS) entry which is preliminary data.</text>
</comment>
<sequence length="761" mass="81513">MTRSTRTLLCFAASMALASGLLTTGAGAAGPAIQPTGGSDATPITDLGEPVHKVQTLSSAVGEGPDGEPLGFYVVEGNPTTNAEFTVTDLRSNDTVFQTRVPHGNASQRTMGMSPVDGTVYFATSDISHLYSYTPGAADIVHYGAAPDDQRVWSMAVGEDRTVWFGTYPGGRLYSMDPDTAEITDHGQAVAGEQYIKSIEPAGDTVYVGTESNARLAAYSRADGEFTEIAMPAGHSANNIVALDLRDDLLFVSTANLHVLNVETGDWVDRFTNASARVSPISPDDPDAVYLRLGGEINRYDLRTGERTPTGWRPNATPESWSWIDRDGSGPWLAMTFWNEGRTYGYNPETGQTSYQVPGLMGAGAQIISLGTGPDGNIYTGAYLSPPGMGRFDPDGEGFDLLPGSGQIEGYGTFGDDLVFGRYPQGSLWRYDPSRPWQTGSNPATPLEIGDEQSRPQAFVELDSVPGTVAVASVATGGRHGGAITLWQPDERTHQVHRHVVENQTPVSLVEHEGILIGGTSIEGGYGIDPVTEEGLLFGWDPATAETLWQTAPVPGLPTVSGLALSEEGRLWGIAGSTTVFEFDLEARETVRTIEIDPDFPADRYGNSSRLLFDNDRLFGSTANRLFVVDQVTGDVTTLHGGASGDPAQRVQELAQDRHGDLYVVGASTRLVQYALPEDRTAPEVTATVHPPSARPGQAVTVRLTATDDVDPAPAIHYRIDEGTWTTYARPVRLSHGQTVEYRAIDAAWNSSPVESLTLGE</sequence>
<dbReference type="Proteomes" id="UP000460435">
    <property type="component" value="Unassembled WGS sequence"/>
</dbReference>
<dbReference type="SUPFAM" id="SSF50998">
    <property type="entry name" value="Quinoprotein alcohol dehydrogenase-like"/>
    <property type="match status" value="1"/>
</dbReference>